<dbReference type="Proteomes" id="UP000010846">
    <property type="component" value="Chromosome"/>
</dbReference>
<evidence type="ECO:0000256" key="1">
    <source>
        <dbReference type="SAM" id="Phobius"/>
    </source>
</evidence>
<evidence type="ECO:0000313" key="3">
    <source>
        <dbReference type="Proteomes" id="UP000010846"/>
    </source>
</evidence>
<keyword evidence="1" id="KW-0472">Membrane</keyword>
<reference evidence="2" key="1">
    <citation type="submission" date="2011-09" db="EMBL/GenBank/DDBJ databases">
        <title>Complete sequence of Halovivax ruber XH-70.</title>
        <authorList>
            <consortium name="US DOE Joint Genome Institute"/>
            <person name="Lucas S."/>
            <person name="Han J."/>
            <person name="Lapidus A."/>
            <person name="Cheng J.-F."/>
            <person name="Goodwin L."/>
            <person name="Pitluck S."/>
            <person name="Peters L."/>
            <person name="Mikhailova N."/>
            <person name="Davenport K."/>
            <person name="Detter J.C."/>
            <person name="Han C."/>
            <person name="Tapia R."/>
            <person name="Land M."/>
            <person name="Hauser L."/>
            <person name="Kyrpides N."/>
            <person name="Ivanova N."/>
            <person name="Pagani I."/>
            <person name="Sproer C."/>
            <person name="Anderson I."/>
            <person name="Woyke T."/>
        </authorList>
    </citation>
    <scope>NUCLEOTIDE SEQUENCE</scope>
    <source>
        <strain evidence="2">XH-70</strain>
    </source>
</reference>
<accession>L0I8U8</accession>
<protein>
    <submittedName>
        <fullName evidence="2">Uncharacterized protein</fullName>
    </submittedName>
</protein>
<dbReference type="HOGENOM" id="CLU_2820723_0_0_2"/>
<feature type="transmembrane region" description="Helical" evidence="1">
    <location>
        <begin position="36"/>
        <end position="54"/>
    </location>
</feature>
<keyword evidence="1" id="KW-1133">Transmembrane helix</keyword>
<keyword evidence="1" id="KW-0812">Transmembrane</keyword>
<sequence>MTQRRPTASVPLVHFLVIGALVVVTTVYTLSGTPSLFGPPGLLALLAYLCYLVYRGVRAIEYEAFE</sequence>
<gene>
    <name evidence="2" type="ordered locus">Halru_0016</name>
</gene>
<dbReference type="KEGG" id="hru:Halru_0016"/>
<feature type="transmembrane region" description="Helical" evidence="1">
    <location>
        <begin position="12"/>
        <end position="30"/>
    </location>
</feature>
<dbReference type="AlphaFoldDB" id="L0I8U8"/>
<dbReference type="EMBL" id="CP003050">
    <property type="protein sequence ID" value="AGB14671.1"/>
    <property type="molecule type" value="Genomic_DNA"/>
</dbReference>
<dbReference type="OrthoDB" id="379794at2157"/>
<organism evidence="2 3">
    <name type="scientific">Halovivax ruber (strain DSM 18193 / JCM 13892 / XH-70)</name>
    <dbReference type="NCBI Taxonomy" id="797302"/>
    <lineage>
        <taxon>Archaea</taxon>
        <taxon>Methanobacteriati</taxon>
        <taxon>Methanobacteriota</taxon>
        <taxon>Stenosarchaea group</taxon>
        <taxon>Halobacteria</taxon>
        <taxon>Halobacteriales</taxon>
        <taxon>Natrialbaceae</taxon>
        <taxon>Halovivax</taxon>
    </lineage>
</organism>
<proteinExistence type="predicted"/>
<name>L0I8U8_HALRX</name>
<keyword evidence="3" id="KW-1185">Reference proteome</keyword>
<dbReference type="GeneID" id="14377445"/>
<dbReference type="RefSeq" id="WP_015299375.1">
    <property type="nucleotide sequence ID" value="NC_019964.1"/>
</dbReference>
<evidence type="ECO:0000313" key="2">
    <source>
        <dbReference type="EMBL" id="AGB14671.1"/>
    </source>
</evidence>